<dbReference type="AlphaFoldDB" id="A0A835DKG3"/>
<feature type="coiled-coil region" evidence="1">
    <location>
        <begin position="430"/>
        <end position="465"/>
    </location>
</feature>
<proteinExistence type="predicted"/>
<feature type="domain" description="DUF4220" evidence="3">
    <location>
        <begin position="70"/>
        <end position="137"/>
    </location>
</feature>
<dbReference type="EMBL" id="JABCRI010000004">
    <property type="protein sequence ID" value="KAF8406861.1"/>
    <property type="molecule type" value="Genomic_DNA"/>
</dbReference>
<evidence type="ECO:0000313" key="5">
    <source>
        <dbReference type="Proteomes" id="UP000655225"/>
    </source>
</evidence>
<evidence type="ECO:0000259" key="3">
    <source>
        <dbReference type="Pfam" id="PF13968"/>
    </source>
</evidence>
<keyword evidence="1" id="KW-0175">Coiled coil</keyword>
<dbReference type="Proteomes" id="UP000655225">
    <property type="component" value="Unassembled WGS sequence"/>
</dbReference>
<gene>
    <name evidence="4" type="ORF">HHK36_005982</name>
</gene>
<evidence type="ECO:0000256" key="2">
    <source>
        <dbReference type="SAM" id="Phobius"/>
    </source>
</evidence>
<dbReference type="InterPro" id="IPR007658">
    <property type="entry name" value="DUF594"/>
</dbReference>
<sequence>MLLPTIVSSLIFVEKKRRAMEIVPKGMRKLWNEWELQMLVVISLFLQIFLIVLGNRRKRTARNWVRIILWLAYLLADWVATVSLGILSNNQGDSDGGRHHSPDQTDILTAFWAPFLLLHLSGPDTITAYSLEDNELYVVKTLACTNLPILCGILCPHIGNILETMLTPPDPGPNYAKFMEEYTTKDDEGYIVTVDRVKDAPHLVGHSHSISLNDTNRDVLIIVDAHYFFEISKRLFADLILSFQETQNSQSYFLKWEWKDAFKVVEVELGFMYDALYTKSTVVHTVTGYVLRLISFSSTEFTPWKIIGIARKSVGLYILQQSSAYAVEFPPKSNTVNSIISVDTSEFFLCSLSLCNSFCVCGLSDHQQAWVQKHQHNYHSPIVGWSNCSRNLCSHFGTYLEQTFVHLKVLEQHRYKTLENVSPKLKELIFRQLKEKAKQNEEKEAKQLEEKAKQLKQKAEDGEDVVVRKQLCTRRDALIQENECFREFIEAEFDQIILLWHIATDLCFHSDSPETQSSTDCKISKLVSEYMLFFLVMCPFMLLNGISQIRFQDTCAEAMNFFNERKSIKDRKTACNTMFEVETEILLSEVKGDRSKLVLFDASRLAKLLESLKERKWETMSEVWVELLSYAASQCRGTYHAQQLR</sequence>
<keyword evidence="2" id="KW-1133">Transmembrane helix</keyword>
<feature type="domain" description="DUF4220" evidence="3">
    <location>
        <begin position="163"/>
        <end position="303"/>
    </location>
</feature>
<dbReference type="InterPro" id="IPR025315">
    <property type="entry name" value="DUF4220"/>
</dbReference>
<organism evidence="4 5">
    <name type="scientific">Tetracentron sinense</name>
    <name type="common">Spur-leaf</name>
    <dbReference type="NCBI Taxonomy" id="13715"/>
    <lineage>
        <taxon>Eukaryota</taxon>
        <taxon>Viridiplantae</taxon>
        <taxon>Streptophyta</taxon>
        <taxon>Embryophyta</taxon>
        <taxon>Tracheophyta</taxon>
        <taxon>Spermatophyta</taxon>
        <taxon>Magnoliopsida</taxon>
        <taxon>Trochodendrales</taxon>
        <taxon>Trochodendraceae</taxon>
        <taxon>Tetracentron</taxon>
    </lineage>
</organism>
<reference evidence="4 5" key="1">
    <citation type="submission" date="2020-04" db="EMBL/GenBank/DDBJ databases">
        <title>Plant Genome Project.</title>
        <authorList>
            <person name="Zhang R.-G."/>
        </authorList>
    </citation>
    <scope>NUCLEOTIDE SEQUENCE [LARGE SCALE GENOMIC DNA]</scope>
    <source>
        <strain evidence="4">YNK0</strain>
        <tissue evidence="4">Leaf</tissue>
    </source>
</reference>
<keyword evidence="5" id="KW-1185">Reference proteome</keyword>
<name>A0A835DKG3_TETSI</name>
<dbReference type="OMA" id="ANIYRTE"/>
<accession>A0A835DKG3</accession>
<evidence type="ECO:0000313" key="4">
    <source>
        <dbReference type="EMBL" id="KAF8406861.1"/>
    </source>
</evidence>
<dbReference type="OrthoDB" id="1689146at2759"/>
<keyword evidence="2" id="KW-0812">Transmembrane</keyword>
<dbReference type="PANTHER" id="PTHR31325">
    <property type="entry name" value="OS01G0798800 PROTEIN-RELATED"/>
    <property type="match status" value="1"/>
</dbReference>
<keyword evidence="2" id="KW-0472">Membrane</keyword>
<feature type="transmembrane region" description="Helical" evidence="2">
    <location>
        <begin position="36"/>
        <end position="55"/>
    </location>
</feature>
<dbReference type="Pfam" id="PF13968">
    <property type="entry name" value="DUF4220"/>
    <property type="match status" value="2"/>
</dbReference>
<dbReference type="Pfam" id="PF04578">
    <property type="entry name" value="DUF594"/>
    <property type="match status" value="1"/>
</dbReference>
<protein>
    <recommendedName>
        <fullName evidence="3">DUF4220 domain-containing protein</fullName>
    </recommendedName>
</protein>
<comment type="caution">
    <text evidence="4">The sequence shown here is derived from an EMBL/GenBank/DDBJ whole genome shotgun (WGS) entry which is preliminary data.</text>
</comment>
<evidence type="ECO:0000256" key="1">
    <source>
        <dbReference type="SAM" id="Coils"/>
    </source>
</evidence>
<feature type="transmembrane region" description="Helical" evidence="2">
    <location>
        <begin position="67"/>
        <end position="87"/>
    </location>
</feature>